<evidence type="ECO:0000313" key="5">
    <source>
        <dbReference type="EMBL" id="GET01259.1"/>
    </source>
</evidence>
<dbReference type="OrthoDB" id="199599at2759"/>
<evidence type="ECO:0000256" key="4">
    <source>
        <dbReference type="SAM" id="Phobius"/>
    </source>
</evidence>
<keyword evidence="4" id="KW-0472">Membrane</keyword>
<keyword evidence="4" id="KW-1133">Transmembrane helix</keyword>
<feature type="region of interest" description="Disordered" evidence="3">
    <location>
        <begin position="780"/>
        <end position="827"/>
    </location>
</feature>
<dbReference type="AlphaFoldDB" id="A0A8H3M5W9"/>
<evidence type="ECO:0000313" key="6">
    <source>
        <dbReference type="Proteomes" id="UP000615446"/>
    </source>
</evidence>
<feature type="transmembrane region" description="Helical" evidence="4">
    <location>
        <begin position="452"/>
        <end position="474"/>
    </location>
</feature>
<keyword evidence="1" id="KW-0880">Kelch repeat</keyword>
<dbReference type="SUPFAM" id="SSF117281">
    <property type="entry name" value="Kelch motif"/>
    <property type="match status" value="1"/>
</dbReference>
<dbReference type="PANTHER" id="PTHR46093:SF18">
    <property type="entry name" value="FIBRONECTIN TYPE-III DOMAIN-CONTAINING PROTEIN"/>
    <property type="match status" value="1"/>
</dbReference>
<proteinExistence type="predicted"/>
<dbReference type="SUPFAM" id="SSF50965">
    <property type="entry name" value="Galactose oxidase, central domain"/>
    <property type="match status" value="1"/>
</dbReference>
<feature type="compositionally biased region" description="Polar residues" evidence="3">
    <location>
        <begin position="603"/>
        <end position="619"/>
    </location>
</feature>
<feature type="region of interest" description="Disordered" evidence="3">
    <location>
        <begin position="522"/>
        <end position="674"/>
    </location>
</feature>
<feature type="compositionally biased region" description="Low complexity" evidence="3">
    <location>
        <begin position="627"/>
        <end position="646"/>
    </location>
</feature>
<evidence type="ECO:0000256" key="3">
    <source>
        <dbReference type="SAM" id="MobiDB-lite"/>
    </source>
</evidence>
<sequence>MCNVLKNLLGKGSFSCTNNHHPEVLSYVSLNFIHEPFVVNLCSNRTRYGEYTIPFLPSMLSAQHTNTEVQPAADHALLILYAEGRLGKPNFIHYHSQPSRSTKMFKRADESEALKVRFGHTTTVIDDRIILIGGGESTEGILPSNSLVLNSTSLYVNEQKTTLPVLGHGAVPIRGSKILITFGIQAIAPQRTFATPIQEIDVNTMNVTSLQFFKGEVPQPRYDHTTTKIDDNKIFIYGGKNKDEVVLGDLFYFDLDSNIWNPINQPSHPIAGHSSILVNNYLISCFGIGANAKVINDCNIFDISSNTFIQPIINGALPIPRTLSSMVSFEDKSIIYIFGGIDENSNGLNDLYKLDASNAPTLLWSPISVNSKTTNNKLIPSGRGAHSAFTIEDTDIMTIWGGISNGNQLVDSNFYFFDIIGNAWVDRNFYNDKVAPPQISLDGIKKPESKRVIVILGVIGTIVLIIGFIGFFIIRKRRVLQKFQKKEINNEPYSQSGQFGSNTYLINDFESKQAQFKIIDEPEPVPEPIPQPIQQQIPQPAPTLSSPPTKVEKESETSNDNKHNDSLISKSPKKMSFGKLPDLTNAGSTSETQRMKRTHKRTSSVSLTSSELANITRSRNFTHHKSSLSTNSITSSVNRSSLNNSHHNSRKSNILDTVSEKDSNNRNSSTSDRSVNSVQWVGFNSSMIYDQEKNRDSLHVRNLSYKQQKNSAKYHDGEDEEYTINGDYIDTSPRVNNNYNRNIFDHDEVIRAYDVNQRKNGPQNYPARNNILRRGNIAAESNESTSRESGIIDHESQNSSESSDIDRTSNEEDKFSSIKKSKRSSRGISRVSFALKDEKIEFDENESSSTVSLTRRSLSSQSSTSSSATPSIIEEEDIAKAIMY</sequence>
<evidence type="ECO:0000256" key="1">
    <source>
        <dbReference type="ARBA" id="ARBA00022441"/>
    </source>
</evidence>
<dbReference type="Gene3D" id="2.120.10.80">
    <property type="entry name" value="Kelch-type beta propeller"/>
    <property type="match status" value="1"/>
</dbReference>
<dbReference type="EMBL" id="BLAL01000298">
    <property type="protein sequence ID" value="GET01259.1"/>
    <property type="molecule type" value="Genomic_DNA"/>
</dbReference>
<dbReference type="InterPro" id="IPR011043">
    <property type="entry name" value="Gal_Oxase/kelch_b-propeller"/>
</dbReference>
<feature type="region of interest" description="Disordered" evidence="3">
    <location>
        <begin position="843"/>
        <end position="873"/>
    </location>
</feature>
<dbReference type="Pfam" id="PF24681">
    <property type="entry name" value="Kelch_KLHDC2_KLHL20_DRC7"/>
    <property type="match status" value="1"/>
</dbReference>
<protein>
    <submittedName>
        <fullName evidence="5">Acyl-CoA-binding domain-containing protein 4</fullName>
    </submittedName>
</protein>
<feature type="compositionally biased region" description="Basic and acidic residues" evidence="3">
    <location>
        <begin position="550"/>
        <end position="565"/>
    </location>
</feature>
<feature type="compositionally biased region" description="Basic and acidic residues" evidence="3">
    <location>
        <begin position="804"/>
        <end position="816"/>
    </location>
</feature>
<feature type="compositionally biased region" description="Low complexity" evidence="3">
    <location>
        <begin position="847"/>
        <end position="871"/>
    </location>
</feature>
<name>A0A8H3M5W9_9GLOM</name>
<comment type="caution">
    <text evidence="5">The sequence shown here is derived from an EMBL/GenBank/DDBJ whole genome shotgun (WGS) entry which is preliminary data.</text>
</comment>
<dbReference type="PANTHER" id="PTHR46093">
    <property type="entry name" value="ACYL-COA-BINDING DOMAIN-CONTAINING PROTEIN 5"/>
    <property type="match status" value="1"/>
</dbReference>
<reference evidence="5" key="1">
    <citation type="submission" date="2019-10" db="EMBL/GenBank/DDBJ databases">
        <title>Conservation and host-specific expression of non-tandemly repeated heterogenous ribosome RNA gene in arbuscular mycorrhizal fungi.</title>
        <authorList>
            <person name="Maeda T."/>
            <person name="Kobayashi Y."/>
            <person name="Nakagawa T."/>
            <person name="Ezawa T."/>
            <person name="Yamaguchi K."/>
            <person name="Bino T."/>
            <person name="Nishimoto Y."/>
            <person name="Shigenobu S."/>
            <person name="Kawaguchi M."/>
        </authorList>
    </citation>
    <scope>NUCLEOTIDE SEQUENCE</scope>
    <source>
        <strain evidence="5">HR1</strain>
    </source>
</reference>
<accession>A0A8H3M5W9</accession>
<keyword evidence="4" id="KW-0812">Transmembrane</keyword>
<dbReference type="Proteomes" id="UP000615446">
    <property type="component" value="Unassembled WGS sequence"/>
</dbReference>
<evidence type="ECO:0000256" key="2">
    <source>
        <dbReference type="ARBA" id="ARBA00022737"/>
    </source>
</evidence>
<feature type="compositionally biased region" description="Low complexity" evidence="3">
    <location>
        <begin position="665"/>
        <end position="674"/>
    </location>
</feature>
<gene>
    <name evidence="5" type="ORF">RCL2_002767900</name>
</gene>
<dbReference type="InterPro" id="IPR015915">
    <property type="entry name" value="Kelch-typ_b-propeller"/>
</dbReference>
<organism evidence="5 6">
    <name type="scientific">Rhizophagus clarus</name>
    <dbReference type="NCBI Taxonomy" id="94130"/>
    <lineage>
        <taxon>Eukaryota</taxon>
        <taxon>Fungi</taxon>
        <taxon>Fungi incertae sedis</taxon>
        <taxon>Mucoromycota</taxon>
        <taxon>Glomeromycotina</taxon>
        <taxon>Glomeromycetes</taxon>
        <taxon>Glomerales</taxon>
        <taxon>Glomeraceae</taxon>
        <taxon>Rhizophagus</taxon>
    </lineage>
</organism>
<keyword evidence="2" id="KW-0677">Repeat</keyword>